<gene>
    <name evidence="4" type="ORF">DWB85_04490</name>
</gene>
<evidence type="ECO:0000256" key="2">
    <source>
        <dbReference type="ARBA" id="ARBA00023002"/>
    </source>
</evidence>
<dbReference type="PROSITE" id="PS00061">
    <property type="entry name" value="ADH_SHORT"/>
    <property type="match status" value="1"/>
</dbReference>
<dbReference type="InterPro" id="IPR002347">
    <property type="entry name" value="SDR_fam"/>
</dbReference>
<dbReference type="PRINTS" id="PR00080">
    <property type="entry name" value="SDRFAMILY"/>
</dbReference>
<dbReference type="OrthoDB" id="9804774at2"/>
<comment type="similarity">
    <text evidence="1 3">Belongs to the short-chain dehydrogenases/reductases (SDR) family.</text>
</comment>
<dbReference type="RefSeq" id="WP_117952996.1">
    <property type="nucleotide sequence ID" value="NZ_QRAN01000003.1"/>
</dbReference>
<reference evidence="4 5" key="1">
    <citation type="submission" date="2018-07" db="EMBL/GenBank/DDBJ databases">
        <title>Halioglobus sp. genome submission.</title>
        <authorList>
            <person name="Ye M.-Q."/>
            <person name="Du Z.-J."/>
        </authorList>
    </citation>
    <scope>NUCLEOTIDE SEQUENCE [LARGE SCALE GENOMIC DNA]</scope>
    <source>
        <strain evidence="4 5">U0301</strain>
    </source>
</reference>
<evidence type="ECO:0000313" key="4">
    <source>
        <dbReference type="EMBL" id="RLQ23229.1"/>
    </source>
</evidence>
<evidence type="ECO:0000256" key="3">
    <source>
        <dbReference type="RuleBase" id="RU000363"/>
    </source>
</evidence>
<dbReference type="Proteomes" id="UP000265509">
    <property type="component" value="Unassembled WGS sequence"/>
</dbReference>
<dbReference type="GO" id="GO:0016491">
    <property type="term" value="F:oxidoreductase activity"/>
    <property type="evidence" value="ECO:0007669"/>
    <property type="project" value="UniProtKB-KW"/>
</dbReference>
<dbReference type="InterPro" id="IPR020904">
    <property type="entry name" value="Sc_DH/Rdtase_CS"/>
</dbReference>
<dbReference type="Pfam" id="PF00106">
    <property type="entry name" value="adh_short"/>
    <property type="match status" value="1"/>
</dbReference>
<dbReference type="SUPFAM" id="SSF51735">
    <property type="entry name" value="NAD(P)-binding Rossmann-fold domains"/>
    <property type="match status" value="1"/>
</dbReference>
<accession>A0A3L7E2G9</accession>
<dbReference type="Gene3D" id="3.40.50.720">
    <property type="entry name" value="NAD(P)-binding Rossmann-like Domain"/>
    <property type="match status" value="1"/>
</dbReference>
<dbReference type="AlphaFoldDB" id="A0A3L7E2G9"/>
<dbReference type="InterPro" id="IPR051687">
    <property type="entry name" value="Peroxisomal_Beta-Oxidation"/>
</dbReference>
<organism evidence="4 5">
    <name type="scientific">Seongchinamella sediminis</name>
    <dbReference type="NCBI Taxonomy" id="2283635"/>
    <lineage>
        <taxon>Bacteria</taxon>
        <taxon>Pseudomonadati</taxon>
        <taxon>Pseudomonadota</taxon>
        <taxon>Gammaproteobacteria</taxon>
        <taxon>Cellvibrionales</taxon>
        <taxon>Halieaceae</taxon>
        <taxon>Seongchinamella</taxon>
    </lineage>
</organism>
<proteinExistence type="inferred from homology"/>
<keyword evidence="2" id="KW-0560">Oxidoreductase</keyword>
<comment type="caution">
    <text evidence="4">The sequence shown here is derived from an EMBL/GenBank/DDBJ whole genome shotgun (WGS) entry which is preliminary data.</text>
</comment>
<dbReference type="EMBL" id="QRAN01000003">
    <property type="protein sequence ID" value="RLQ23229.1"/>
    <property type="molecule type" value="Genomic_DNA"/>
</dbReference>
<dbReference type="PANTHER" id="PTHR45024:SF2">
    <property type="entry name" value="SCP2 DOMAIN-CONTAINING PROTEIN"/>
    <property type="match status" value="1"/>
</dbReference>
<dbReference type="PANTHER" id="PTHR45024">
    <property type="entry name" value="DEHYDROGENASES, SHORT CHAIN"/>
    <property type="match status" value="1"/>
</dbReference>
<dbReference type="PRINTS" id="PR00081">
    <property type="entry name" value="GDHRDH"/>
</dbReference>
<evidence type="ECO:0000256" key="1">
    <source>
        <dbReference type="ARBA" id="ARBA00006484"/>
    </source>
</evidence>
<keyword evidence="5" id="KW-1185">Reference proteome</keyword>
<name>A0A3L7E2G9_9GAMM</name>
<sequence>MGDLTGKVAVITGAGRGLGREEAIQLARQGARVVINDIDLPDAREAAESAVEEIKDFGGEAIAVYGDCADSVDADNLLKAALDAYGDMNIMVNNAGFCRDKTIFGMSDEEFDSVVRVHLRGHFVNMRNATKYWREKAKSGDEVYGRLVSTSSEAAFYGSAGQPNYAAAKAGIIAMTMGAAQLLIKYGITANVIMPRALTDMTAGGQTADMFAPPADGGFHAFDPANVAPLVGYLASPEAGKISGEVFVVWGNEVQVAQRPTLRDAFVNPKGQQKWEVEDLHSTMATHYDDNYMPVWGGFSVPPV</sequence>
<protein>
    <submittedName>
        <fullName evidence="4">SDR family NAD(P)-dependent oxidoreductase</fullName>
    </submittedName>
</protein>
<evidence type="ECO:0000313" key="5">
    <source>
        <dbReference type="Proteomes" id="UP000265509"/>
    </source>
</evidence>
<dbReference type="InterPro" id="IPR036291">
    <property type="entry name" value="NAD(P)-bd_dom_sf"/>
</dbReference>